<sequence length="222" mass="24808">MKTIKLFLASSAELKADRLAFEVFINRKNKEWVARGVFLELVIWEDFFDAMSQARLQDEYNLAIRDCDLFVMLFWTKVGRYTQEEFETAFGRFQATHRPFIFTYFKDAPISTGSAKKQDLQSLWAFQEKLDALGHFYTRFETSDGLHLHFSRQLDKLAANGFITFEPERDTADGTYQATQSGSGAVAQGPGATALGKGAVNIGSTHTSTINTGTQVNTGGSA</sequence>
<dbReference type="RefSeq" id="WP_100921955.1">
    <property type="nucleotide sequence ID" value="NZ_CP020370.1"/>
</dbReference>
<dbReference type="EMBL" id="CP020370">
    <property type="protein sequence ID" value="AUB84296.1"/>
    <property type="molecule type" value="Genomic_DNA"/>
</dbReference>
<keyword evidence="2" id="KW-1185">Reference proteome</keyword>
<dbReference type="KEGG" id="tsy:THSYN_27415"/>
<name>A0A2K8UFG5_9GAMM</name>
<evidence type="ECO:0000313" key="1">
    <source>
        <dbReference type="EMBL" id="AUB84296.1"/>
    </source>
</evidence>
<evidence type="ECO:0000313" key="2">
    <source>
        <dbReference type="Proteomes" id="UP000232638"/>
    </source>
</evidence>
<accession>A0A2K8UFG5</accession>
<dbReference type="Proteomes" id="UP000232638">
    <property type="component" value="Chromosome"/>
</dbReference>
<evidence type="ECO:0008006" key="3">
    <source>
        <dbReference type="Google" id="ProtNLM"/>
    </source>
</evidence>
<proteinExistence type="predicted"/>
<dbReference type="AlphaFoldDB" id="A0A2K8UFG5"/>
<gene>
    <name evidence="1" type="ORF">THSYN_27415</name>
</gene>
<dbReference type="OrthoDB" id="9784936at2"/>
<protein>
    <recommendedName>
        <fullName evidence="3">DUF4062 domain-containing protein</fullName>
    </recommendedName>
</protein>
<organism evidence="1 2">
    <name type="scientific">Candidatus Thiodictyon syntrophicum</name>
    <dbReference type="NCBI Taxonomy" id="1166950"/>
    <lineage>
        <taxon>Bacteria</taxon>
        <taxon>Pseudomonadati</taxon>
        <taxon>Pseudomonadota</taxon>
        <taxon>Gammaproteobacteria</taxon>
        <taxon>Chromatiales</taxon>
        <taxon>Chromatiaceae</taxon>
        <taxon>Thiodictyon</taxon>
    </lineage>
</organism>
<reference evidence="1 2" key="1">
    <citation type="submission" date="2017-03" db="EMBL/GenBank/DDBJ databases">
        <title>Complete genome sequence of Candidatus 'Thiodictyon syntrophicum' sp. nov. strain Cad16T, a photolithoautotroph purple sulfur bacterium isolated from an alpine meromictic lake.</title>
        <authorList>
            <person name="Luedin S.M."/>
            <person name="Pothier J.F."/>
            <person name="Danza F."/>
            <person name="Storelli N."/>
            <person name="Wittwer M."/>
            <person name="Tonolla M."/>
        </authorList>
    </citation>
    <scope>NUCLEOTIDE SEQUENCE [LARGE SCALE GENOMIC DNA]</scope>
    <source>
        <strain evidence="1 2">Cad16T</strain>
    </source>
</reference>